<keyword evidence="6 15" id="KW-0812">Transmembrane</keyword>
<evidence type="ECO:0000259" key="17">
    <source>
        <dbReference type="PROSITE" id="PS50999"/>
    </source>
</evidence>
<dbReference type="GO" id="GO:0016682">
    <property type="term" value="F:oxidoreductase activity, acting on diphenols and related substances as donors, oxygen as acceptor"/>
    <property type="evidence" value="ECO:0007669"/>
    <property type="project" value="InterPro"/>
</dbReference>
<proteinExistence type="inferred from homology"/>
<dbReference type="Proteomes" id="UP000252893">
    <property type="component" value="Unassembled WGS sequence"/>
</dbReference>
<dbReference type="PROSITE" id="PS50999">
    <property type="entry name" value="COX2_TM"/>
    <property type="match status" value="1"/>
</dbReference>
<dbReference type="NCBIfam" id="TIGR01433">
    <property type="entry name" value="CyoA"/>
    <property type="match status" value="1"/>
</dbReference>
<dbReference type="Pfam" id="PF00116">
    <property type="entry name" value="COX2"/>
    <property type="match status" value="1"/>
</dbReference>
<evidence type="ECO:0000256" key="8">
    <source>
        <dbReference type="ARBA" id="ARBA00022982"/>
    </source>
</evidence>
<evidence type="ECO:0000256" key="2">
    <source>
        <dbReference type="ARBA" id="ARBA00007866"/>
    </source>
</evidence>
<dbReference type="Gene3D" id="2.60.40.420">
    <property type="entry name" value="Cupredoxins - blue copper proteins"/>
    <property type="match status" value="1"/>
</dbReference>
<feature type="transmembrane region" description="Helical" evidence="15">
    <location>
        <begin position="42"/>
        <end position="65"/>
    </location>
</feature>
<keyword evidence="11 14" id="KW-0472">Membrane</keyword>
<dbReference type="InterPro" id="IPR010514">
    <property type="entry name" value="COX_ARM"/>
</dbReference>
<feature type="domain" description="Cytochrome oxidase subunit II copper A binding" evidence="16">
    <location>
        <begin position="122"/>
        <end position="234"/>
    </location>
</feature>
<organism evidence="18 19">
    <name type="scientific">Pseudochrobactrum asaccharolyticum</name>
    <dbReference type="NCBI Taxonomy" id="354351"/>
    <lineage>
        <taxon>Bacteria</taxon>
        <taxon>Pseudomonadati</taxon>
        <taxon>Pseudomonadota</taxon>
        <taxon>Alphaproteobacteria</taxon>
        <taxon>Hyphomicrobiales</taxon>
        <taxon>Brucellaceae</taxon>
        <taxon>Pseudochrobactrum</taxon>
    </lineage>
</organism>
<keyword evidence="10 14" id="KW-0560">Oxidoreductase</keyword>
<evidence type="ECO:0000256" key="15">
    <source>
        <dbReference type="SAM" id="Phobius"/>
    </source>
</evidence>
<protein>
    <recommendedName>
        <fullName evidence="14">Ubiquinol oxidase subunit 2</fullName>
    </recommendedName>
</protein>
<keyword evidence="3 14" id="KW-0813">Transport</keyword>
<dbReference type="PANTHER" id="PTHR22888">
    <property type="entry name" value="CYTOCHROME C OXIDASE, SUBUNIT II"/>
    <property type="match status" value="1"/>
</dbReference>
<dbReference type="InterPro" id="IPR011759">
    <property type="entry name" value="Cyt_c_oxidase_su2_TM_dom"/>
</dbReference>
<dbReference type="AlphaFoldDB" id="A0A366E5M9"/>
<evidence type="ECO:0000256" key="11">
    <source>
        <dbReference type="ARBA" id="ARBA00023136"/>
    </source>
</evidence>
<evidence type="ECO:0000256" key="12">
    <source>
        <dbReference type="ARBA" id="ARBA00023139"/>
    </source>
</evidence>
<comment type="subcellular location">
    <subcellularLocation>
        <location evidence="1">Cell membrane</location>
        <topology evidence="1">Multi-pass membrane protein</topology>
    </subcellularLocation>
</comment>
<dbReference type="InterPro" id="IPR036257">
    <property type="entry name" value="Cyt_c_oxidase_su2_TM_sf"/>
</dbReference>
<dbReference type="PROSITE" id="PS51257">
    <property type="entry name" value="PROKAR_LIPOPROTEIN"/>
    <property type="match status" value="1"/>
</dbReference>
<dbReference type="InterPro" id="IPR045187">
    <property type="entry name" value="CcO_II"/>
</dbReference>
<dbReference type="SUPFAM" id="SSF49503">
    <property type="entry name" value="Cupredoxins"/>
    <property type="match status" value="1"/>
</dbReference>
<dbReference type="GO" id="GO:0005886">
    <property type="term" value="C:plasma membrane"/>
    <property type="evidence" value="ECO:0007669"/>
    <property type="project" value="UniProtKB-SubCell"/>
</dbReference>
<name>A0A366E5M9_9HYPH</name>
<evidence type="ECO:0000313" key="18">
    <source>
        <dbReference type="EMBL" id="RBO97663.1"/>
    </source>
</evidence>
<sequence length="314" mass="34844">MKHRLFRSVGIGAVLMMTAILAGCQQVVLFPKGEVGIKERDLIVFATVIMSLIVVPVIIATLYFANKYRANKDNEYLPDWHHSNKIEAFVWVIPCIVILILGYVTWVKTHELDPYRPLEHAAKPVQVEVVAMNWKWLFIYPEQGIASVNELVVPVDRPLNFRITSGHIMNSFFIPALGGQVYAMPGMQTKLHLIGNETGTYAGISANYSGDGFAQMRFTTHVKTEGDFEKWVSEVRTSDKVLNRAGYIELDQPTEKHPVTHYASTEPGLFSAIIGRCVDGKTPCVSHGGGSVQKLSPFITSSVKKESPAEPASN</sequence>
<keyword evidence="8 14" id="KW-0249">Electron transport</keyword>
<dbReference type="PIRSF" id="PIRSF000292">
    <property type="entry name" value="Ubi_od_II"/>
    <property type="match status" value="1"/>
</dbReference>
<dbReference type="SUPFAM" id="SSF81464">
    <property type="entry name" value="Cytochrome c oxidase subunit II-like, transmembrane region"/>
    <property type="match status" value="1"/>
</dbReference>
<evidence type="ECO:0000256" key="6">
    <source>
        <dbReference type="ARBA" id="ARBA00022692"/>
    </source>
</evidence>
<gene>
    <name evidence="18" type="ORF">DFR47_102450</name>
</gene>
<evidence type="ECO:0000313" key="19">
    <source>
        <dbReference type="Proteomes" id="UP000252893"/>
    </source>
</evidence>
<dbReference type="Pfam" id="PF06481">
    <property type="entry name" value="COX_ARM"/>
    <property type="match status" value="1"/>
</dbReference>
<evidence type="ECO:0000256" key="13">
    <source>
        <dbReference type="ARBA" id="ARBA00023288"/>
    </source>
</evidence>
<evidence type="ECO:0000256" key="4">
    <source>
        <dbReference type="ARBA" id="ARBA00022475"/>
    </source>
</evidence>
<keyword evidence="13" id="KW-0449">Lipoprotein</keyword>
<keyword evidence="5 14" id="KW-0679">Respiratory chain</keyword>
<dbReference type="PANTHER" id="PTHR22888:SF18">
    <property type="entry name" value="CYTOCHROME BO(3) UBIQUINOL OXIDASE SUBUNIT 2"/>
    <property type="match status" value="1"/>
</dbReference>
<keyword evidence="4 14" id="KW-1003">Cell membrane</keyword>
<dbReference type="GO" id="GO:0009486">
    <property type="term" value="F:cytochrome bo3 ubiquinol oxidase activity"/>
    <property type="evidence" value="ECO:0007669"/>
    <property type="project" value="InterPro"/>
</dbReference>
<evidence type="ECO:0000256" key="10">
    <source>
        <dbReference type="ARBA" id="ARBA00023002"/>
    </source>
</evidence>
<feature type="transmembrane region" description="Helical" evidence="15">
    <location>
        <begin position="86"/>
        <end position="106"/>
    </location>
</feature>
<dbReference type="GO" id="GO:0004129">
    <property type="term" value="F:cytochrome-c oxidase activity"/>
    <property type="evidence" value="ECO:0007669"/>
    <property type="project" value="UniProtKB-UniRule"/>
</dbReference>
<dbReference type="GO" id="GO:0042773">
    <property type="term" value="P:ATP synthesis coupled electron transport"/>
    <property type="evidence" value="ECO:0007669"/>
    <property type="project" value="TreeGrafter"/>
</dbReference>
<reference evidence="18 19" key="1">
    <citation type="submission" date="2018-06" db="EMBL/GenBank/DDBJ databases">
        <title>Genomic Encyclopedia of Type Strains, Phase IV (KMG-IV): sequencing the most valuable type-strain genomes for metagenomic binning, comparative biology and taxonomic classification.</title>
        <authorList>
            <person name="Goeker M."/>
        </authorList>
    </citation>
    <scope>NUCLEOTIDE SEQUENCE [LARGE SCALE GENOMIC DNA]</scope>
    <source>
        <strain evidence="18 19">DSM 25619</strain>
    </source>
</reference>
<keyword evidence="9 15" id="KW-1133">Transmembrane helix</keyword>
<dbReference type="InterPro" id="IPR034227">
    <property type="entry name" value="CuRO_UO_II"/>
</dbReference>
<evidence type="ECO:0000259" key="16">
    <source>
        <dbReference type="PROSITE" id="PS50857"/>
    </source>
</evidence>
<feature type="domain" description="Cytochrome oxidase subunit II transmembrane region profile" evidence="17">
    <location>
        <begin position="20"/>
        <end position="116"/>
    </location>
</feature>
<dbReference type="EMBL" id="QNRH01000002">
    <property type="protein sequence ID" value="RBO97663.1"/>
    <property type="molecule type" value="Genomic_DNA"/>
</dbReference>
<dbReference type="InterPro" id="IPR002429">
    <property type="entry name" value="CcO_II-like_C"/>
</dbReference>
<accession>A0A366E5M9</accession>
<comment type="similarity">
    <text evidence="2 14">Belongs to the cytochrome c oxidase subunit 2 family.</text>
</comment>
<evidence type="ECO:0000256" key="9">
    <source>
        <dbReference type="ARBA" id="ARBA00022989"/>
    </source>
</evidence>
<dbReference type="PROSITE" id="PS50857">
    <property type="entry name" value="COX2_CUA"/>
    <property type="match status" value="1"/>
</dbReference>
<dbReference type="GO" id="GO:0005507">
    <property type="term" value="F:copper ion binding"/>
    <property type="evidence" value="ECO:0007669"/>
    <property type="project" value="InterPro"/>
</dbReference>
<dbReference type="Gene3D" id="1.10.287.90">
    <property type="match status" value="1"/>
</dbReference>
<evidence type="ECO:0000256" key="3">
    <source>
        <dbReference type="ARBA" id="ARBA00022448"/>
    </source>
</evidence>
<keyword evidence="12" id="KW-0564">Palmitate</keyword>
<evidence type="ECO:0000256" key="7">
    <source>
        <dbReference type="ARBA" id="ARBA00022729"/>
    </source>
</evidence>
<dbReference type="RefSeq" id="WP_113943640.1">
    <property type="nucleotide sequence ID" value="NZ_JBHEEG010000002.1"/>
</dbReference>
<evidence type="ECO:0000256" key="14">
    <source>
        <dbReference type="PIRNR" id="PIRNR000292"/>
    </source>
</evidence>
<dbReference type="InterPro" id="IPR006333">
    <property type="entry name" value="Cyt_o_ubiquinol_oxidase_su2"/>
</dbReference>
<keyword evidence="19" id="KW-1185">Reference proteome</keyword>
<dbReference type="OrthoDB" id="9783445at2"/>
<dbReference type="InterPro" id="IPR008972">
    <property type="entry name" value="Cupredoxin"/>
</dbReference>
<evidence type="ECO:0000256" key="1">
    <source>
        <dbReference type="ARBA" id="ARBA00004651"/>
    </source>
</evidence>
<comment type="caution">
    <text evidence="18">The sequence shown here is derived from an EMBL/GenBank/DDBJ whole genome shotgun (WGS) entry which is preliminary data.</text>
</comment>
<evidence type="ECO:0000256" key="5">
    <source>
        <dbReference type="ARBA" id="ARBA00022660"/>
    </source>
</evidence>
<keyword evidence="7" id="KW-0732">Signal</keyword>
<dbReference type="CDD" id="cd04212">
    <property type="entry name" value="CuRO_UO_II"/>
    <property type="match status" value="1"/>
</dbReference>